<keyword evidence="4" id="KW-1185">Reference proteome</keyword>
<dbReference type="RefSeq" id="WP_110018425.1">
    <property type="nucleotide sequence ID" value="NZ_QGTJ01000005.1"/>
</dbReference>
<dbReference type="InterPro" id="IPR049220">
    <property type="entry name" value="DUF6868"/>
</dbReference>
<accession>A0A317MUN8</accession>
<keyword evidence="1" id="KW-0472">Membrane</keyword>
<keyword evidence="1" id="KW-0812">Transmembrane</keyword>
<evidence type="ECO:0000313" key="3">
    <source>
        <dbReference type="EMBL" id="PWV61637.1"/>
    </source>
</evidence>
<name>A0A317MUN8_9GAMM</name>
<dbReference type="Pfam" id="PF21742">
    <property type="entry name" value="DUF6868"/>
    <property type="match status" value="1"/>
</dbReference>
<comment type="caution">
    <text evidence="3">The sequence shown here is derived from an EMBL/GenBank/DDBJ whole genome shotgun (WGS) entry which is preliminary data.</text>
</comment>
<organism evidence="3 4">
    <name type="scientific">Plasticicumulans acidivorans</name>
    <dbReference type="NCBI Taxonomy" id="886464"/>
    <lineage>
        <taxon>Bacteria</taxon>
        <taxon>Pseudomonadati</taxon>
        <taxon>Pseudomonadota</taxon>
        <taxon>Gammaproteobacteria</taxon>
        <taxon>Candidatus Competibacteraceae</taxon>
        <taxon>Plasticicumulans</taxon>
    </lineage>
</organism>
<feature type="transmembrane region" description="Helical" evidence="1">
    <location>
        <begin position="59"/>
        <end position="79"/>
    </location>
</feature>
<dbReference type="AlphaFoldDB" id="A0A317MUN8"/>
<evidence type="ECO:0000313" key="4">
    <source>
        <dbReference type="Proteomes" id="UP000246569"/>
    </source>
</evidence>
<feature type="transmembrane region" description="Helical" evidence="1">
    <location>
        <begin position="15"/>
        <end position="38"/>
    </location>
</feature>
<dbReference type="EMBL" id="QGTJ01000005">
    <property type="protein sequence ID" value="PWV61637.1"/>
    <property type="molecule type" value="Genomic_DNA"/>
</dbReference>
<sequence>MTAQNLSNVLLGSALLHYLVLLIWFGAFVGAHDALYRLHTRWFRLSLERFDAIHYAGMAVYKIGVLLLFLIPGIALRIWG</sequence>
<protein>
    <recommendedName>
        <fullName evidence="2">DUF6868 domain-containing protein</fullName>
    </recommendedName>
</protein>
<feature type="domain" description="DUF6868" evidence="2">
    <location>
        <begin position="1"/>
        <end position="78"/>
    </location>
</feature>
<gene>
    <name evidence="3" type="ORF">C7443_10565</name>
</gene>
<evidence type="ECO:0000259" key="2">
    <source>
        <dbReference type="Pfam" id="PF21742"/>
    </source>
</evidence>
<evidence type="ECO:0000256" key="1">
    <source>
        <dbReference type="SAM" id="Phobius"/>
    </source>
</evidence>
<reference evidence="3 4" key="1">
    <citation type="submission" date="2018-05" db="EMBL/GenBank/DDBJ databases">
        <title>Genomic Encyclopedia of Type Strains, Phase IV (KMG-IV): sequencing the most valuable type-strain genomes for metagenomic binning, comparative biology and taxonomic classification.</title>
        <authorList>
            <person name="Goeker M."/>
        </authorList>
    </citation>
    <scope>NUCLEOTIDE SEQUENCE [LARGE SCALE GENOMIC DNA]</scope>
    <source>
        <strain evidence="3 4">DSM 23606</strain>
    </source>
</reference>
<dbReference type="Proteomes" id="UP000246569">
    <property type="component" value="Unassembled WGS sequence"/>
</dbReference>
<proteinExistence type="predicted"/>
<dbReference type="OrthoDB" id="5472096at2"/>
<keyword evidence="1" id="KW-1133">Transmembrane helix</keyword>